<keyword evidence="2" id="KW-1185">Reference proteome</keyword>
<organism evidence="1 2">
    <name type="scientific">Aneurinibacillus soli</name>
    <dbReference type="NCBI Taxonomy" id="1500254"/>
    <lineage>
        <taxon>Bacteria</taxon>
        <taxon>Bacillati</taxon>
        <taxon>Bacillota</taxon>
        <taxon>Bacilli</taxon>
        <taxon>Bacillales</taxon>
        <taxon>Paenibacillaceae</taxon>
        <taxon>Aneurinibacillus group</taxon>
        <taxon>Aneurinibacillus</taxon>
    </lineage>
</organism>
<accession>A0A0U5B7J7</accession>
<reference evidence="1 2" key="1">
    <citation type="submission" date="2015-12" db="EMBL/GenBank/DDBJ databases">
        <title>Genome sequence of Aneurinibacillus soli.</title>
        <authorList>
            <person name="Lee J.S."/>
            <person name="Lee K.C."/>
            <person name="Kim K.K."/>
            <person name="Lee B.W."/>
        </authorList>
    </citation>
    <scope>NUCLEOTIDE SEQUENCE [LARGE SCALE GENOMIC DNA]</scope>
    <source>
        <strain evidence="1 2">CB4</strain>
    </source>
</reference>
<dbReference type="RefSeq" id="WP_096465050.1">
    <property type="nucleotide sequence ID" value="NZ_AP017312.1"/>
</dbReference>
<dbReference type="OrthoDB" id="2417909at2"/>
<evidence type="ECO:0000313" key="2">
    <source>
        <dbReference type="Proteomes" id="UP000217696"/>
    </source>
</evidence>
<dbReference type="AlphaFoldDB" id="A0A0U5B7J7"/>
<evidence type="ECO:0000313" key="1">
    <source>
        <dbReference type="EMBL" id="BAU27590.1"/>
    </source>
</evidence>
<dbReference type="Proteomes" id="UP000217696">
    <property type="component" value="Chromosome"/>
</dbReference>
<dbReference type="KEGG" id="asoc:CB4_01764"/>
<name>A0A0U5B7J7_9BACL</name>
<gene>
    <name evidence="1" type="ORF">CB4_01764</name>
</gene>
<proteinExistence type="predicted"/>
<sequence>MLHYYTKTDLESWIEEQYQQAGIVSPAHLSLSELCDVFGIYIDYTSGRSAAVWDDELAMVYLDRTLSVREQRAAFFHELCHPLRHTARQHERVPALRGVEEWQEMQASQFQLYASAPFYMVEQLDFTGRQVAATIAESFDLPYSLAWRRWEQIERRIFQARLDEEFQRYIEREDQMILFDRTVAQ</sequence>
<dbReference type="EMBL" id="AP017312">
    <property type="protein sequence ID" value="BAU27590.1"/>
    <property type="molecule type" value="Genomic_DNA"/>
</dbReference>
<protein>
    <submittedName>
        <fullName evidence="1">Uncharacterized protein</fullName>
    </submittedName>
</protein>